<dbReference type="Pfam" id="PF14547">
    <property type="entry name" value="Hydrophob_seed"/>
    <property type="match status" value="1"/>
</dbReference>
<keyword evidence="2" id="KW-0732">Signal</keyword>
<dbReference type="SUPFAM" id="SSF47699">
    <property type="entry name" value="Bifunctional inhibitor/lipid-transfer protein/seed storage 2S albumin"/>
    <property type="match status" value="1"/>
</dbReference>
<dbReference type="InterPro" id="IPR027923">
    <property type="entry name" value="Hydrophob_seed_dom"/>
</dbReference>
<keyword evidence="5" id="KW-1185">Reference proteome</keyword>
<dbReference type="EMBL" id="CACSLK010020742">
    <property type="protein sequence ID" value="CAA0820584.1"/>
    <property type="molecule type" value="Genomic_DNA"/>
</dbReference>
<gene>
    <name evidence="4" type="ORF">SHERM_18586</name>
</gene>
<feature type="chain" id="PRO_5040499437" evidence="2">
    <location>
        <begin position="28"/>
        <end position="145"/>
    </location>
</feature>
<proteinExistence type="predicted"/>
<comment type="caution">
    <text evidence="4">The sequence shown here is derived from an EMBL/GenBank/DDBJ whole genome shotgun (WGS) entry which is preliminary data.</text>
</comment>
<sequence length="145" mass="15273">MDSKKATPHLLFLYMINLIMLFALSSGCNNKGCTNSPSPSPSPSPKLRPNPSPSPSPSKGTCPRDALKLGVCANLLHGTIGVIIRGPPDHRCCSVLHGLTDLEAAVCLCKALKANVMGTHLKVLASLTLLLNKCGKTLPKGFNCN</sequence>
<dbReference type="PANTHER" id="PTHR31731">
    <property type="match status" value="1"/>
</dbReference>
<feature type="domain" description="Bifunctional inhibitor/plant lipid transfer protein/seed storage helical" evidence="3">
    <location>
        <begin position="62"/>
        <end position="144"/>
    </location>
</feature>
<dbReference type="Proteomes" id="UP001153555">
    <property type="component" value="Unassembled WGS sequence"/>
</dbReference>
<protein>
    <submittedName>
        <fullName evidence="4">Bifunctional inhibitor/lipid-transfer protein/seed storage 2S albumin superfamily protein</fullName>
    </submittedName>
</protein>
<dbReference type="OrthoDB" id="696558at2759"/>
<dbReference type="InterPro" id="IPR016140">
    <property type="entry name" value="Bifunc_inhib/LTP/seed_store"/>
</dbReference>
<evidence type="ECO:0000256" key="1">
    <source>
        <dbReference type="SAM" id="MobiDB-lite"/>
    </source>
</evidence>
<evidence type="ECO:0000313" key="4">
    <source>
        <dbReference type="EMBL" id="CAA0820584.1"/>
    </source>
</evidence>
<name>A0A9N7MZM5_STRHE</name>
<organism evidence="4 5">
    <name type="scientific">Striga hermonthica</name>
    <name type="common">Purple witchweed</name>
    <name type="synonym">Buchnera hermonthica</name>
    <dbReference type="NCBI Taxonomy" id="68872"/>
    <lineage>
        <taxon>Eukaryota</taxon>
        <taxon>Viridiplantae</taxon>
        <taxon>Streptophyta</taxon>
        <taxon>Embryophyta</taxon>
        <taxon>Tracheophyta</taxon>
        <taxon>Spermatophyta</taxon>
        <taxon>Magnoliopsida</taxon>
        <taxon>eudicotyledons</taxon>
        <taxon>Gunneridae</taxon>
        <taxon>Pentapetalae</taxon>
        <taxon>asterids</taxon>
        <taxon>lamiids</taxon>
        <taxon>Lamiales</taxon>
        <taxon>Orobanchaceae</taxon>
        <taxon>Buchnereae</taxon>
        <taxon>Striga</taxon>
    </lineage>
</organism>
<accession>A0A9N7MZM5</accession>
<dbReference type="PROSITE" id="PS51257">
    <property type="entry name" value="PROKAR_LIPOPROTEIN"/>
    <property type="match status" value="1"/>
</dbReference>
<dbReference type="AlphaFoldDB" id="A0A9N7MZM5"/>
<dbReference type="Gene3D" id="1.10.110.10">
    <property type="entry name" value="Plant lipid-transfer and hydrophobic proteins"/>
    <property type="match status" value="1"/>
</dbReference>
<dbReference type="InterPro" id="IPR036312">
    <property type="entry name" value="Bifun_inhib/LTP/seed_sf"/>
</dbReference>
<evidence type="ECO:0000256" key="2">
    <source>
        <dbReference type="SAM" id="SignalP"/>
    </source>
</evidence>
<dbReference type="SMART" id="SM00499">
    <property type="entry name" value="AAI"/>
    <property type="match status" value="1"/>
</dbReference>
<evidence type="ECO:0000259" key="3">
    <source>
        <dbReference type="SMART" id="SM00499"/>
    </source>
</evidence>
<dbReference type="InterPro" id="IPR051636">
    <property type="entry name" value="Plant_LTP/defense-related"/>
</dbReference>
<reference evidence="4" key="1">
    <citation type="submission" date="2019-12" db="EMBL/GenBank/DDBJ databases">
        <authorList>
            <person name="Scholes J."/>
        </authorList>
    </citation>
    <scope>NUCLEOTIDE SEQUENCE</scope>
</reference>
<feature type="region of interest" description="Disordered" evidence="1">
    <location>
        <begin position="34"/>
        <end position="61"/>
    </location>
</feature>
<feature type="compositionally biased region" description="Pro residues" evidence="1">
    <location>
        <begin position="38"/>
        <end position="56"/>
    </location>
</feature>
<dbReference type="CDD" id="cd01958">
    <property type="entry name" value="HPS_like"/>
    <property type="match status" value="1"/>
</dbReference>
<evidence type="ECO:0000313" key="5">
    <source>
        <dbReference type="Proteomes" id="UP001153555"/>
    </source>
</evidence>
<feature type="signal peptide" evidence="2">
    <location>
        <begin position="1"/>
        <end position="27"/>
    </location>
</feature>